<dbReference type="EC" id="1.8.7.1" evidence="10"/>
<feature type="domain" description="Nitrite/Sulfite reductase ferredoxin-like" evidence="9">
    <location>
        <begin position="310"/>
        <end position="370"/>
    </location>
</feature>
<dbReference type="GO" id="GO:0050311">
    <property type="term" value="F:sulfite reductase (ferredoxin) activity"/>
    <property type="evidence" value="ECO:0007669"/>
    <property type="project" value="UniProtKB-EC"/>
</dbReference>
<name>A0ABS4KS91_9CLOT</name>
<comment type="caution">
    <text evidence="10">The sequence shown here is derived from an EMBL/GenBank/DDBJ whole genome shotgun (WGS) entry which is preliminary data.</text>
</comment>
<evidence type="ECO:0000259" key="9">
    <source>
        <dbReference type="Pfam" id="PF03460"/>
    </source>
</evidence>
<evidence type="ECO:0000256" key="1">
    <source>
        <dbReference type="ARBA" id="ARBA00022485"/>
    </source>
</evidence>
<dbReference type="PANTHER" id="PTHR32439:SF9">
    <property type="entry name" value="BLR3264 PROTEIN"/>
    <property type="match status" value="1"/>
</dbReference>
<dbReference type="InterPro" id="IPR005117">
    <property type="entry name" value="NiRdtase/SiRdtase_haem-b_fer"/>
</dbReference>
<dbReference type="EMBL" id="JAGGLM010000008">
    <property type="protein sequence ID" value="MBP2032908.1"/>
    <property type="molecule type" value="Genomic_DNA"/>
</dbReference>
<dbReference type="Pfam" id="PF03460">
    <property type="entry name" value="NIR_SIR_ferr"/>
    <property type="match status" value="2"/>
</dbReference>
<evidence type="ECO:0000256" key="3">
    <source>
        <dbReference type="ARBA" id="ARBA00022723"/>
    </source>
</evidence>
<dbReference type="CDD" id="cd00291">
    <property type="entry name" value="SirA_YedF_YeeD"/>
    <property type="match status" value="1"/>
</dbReference>
<dbReference type="InterPro" id="IPR036136">
    <property type="entry name" value="Nit/Sulf_reduc_fer-like_dom_sf"/>
</dbReference>
<keyword evidence="4 10" id="KW-0560">Oxidoreductase</keyword>
<keyword evidence="6" id="KW-0411">Iron-sulfur</keyword>
<dbReference type="InterPro" id="IPR006067">
    <property type="entry name" value="NO2/SO3_Rdtase_4Fe4S_dom"/>
</dbReference>
<dbReference type="Pfam" id="PF01206">
    <property type="entry name" value="TusA"/>
    <property type="match status" value="1"/>
</dbReference>
<evidence type="ECO:0000256" key="6">
    <source>
        <dbReference type="ARBA" id="ARBA00023014"/>
    </source>
</evidence>
<keyword evidence="5" id="KW-0408">Iron</keyword>
<evidence type="ECO:0000259" key="8">
    <source>
        <dbReference type="Pfam" id="PF01206"/>
    </source>
</evidence>
<sequence>MIDINEGNYKAIEDIKEKSDQYANGTIDPVRFKAFRVSMGFYEQRKKETYMVRTRVPGGVINLKQFQCISELGRKYADGKIRFTSRQDIQFQSVDLKSAYPIMKSLIEVGIITKGTGGNTVRNIECSPLSGVSLDDVFDVTPYMKAATNYLIKDPTTMNMPRKYKIAFSNSPADTGNAAISDLGFIAKIVDGKRGFELYGAGGFGGSPRVAIKLRDFIEDKNILYYIQAMKNLFEAEGDRTNKNKARIRFILKRLGKEKFVARFNDEVDKLKSEGKLDISVNKDEFMLHKKSNIVKEVKLSKGLENVIFPQKQAGYYSVYIHPQSGHLQVDNLDKVLNFVKDLDYEVSIRTTNTQGFFIRDLKEKDAGKLAGIISSFSSKYNLFNSLTCVGASTCQLGLCLSQNLLTAIKKEFEPLSDDLKDQLPRLYISGCPNSCAQHEKAPLGLHGRAKRTQNGLIPMYSVSFGGRVGSSAIMGEEYGDIPAKKILEFLHKLAELKLSSGYEDFYEFINNNEQQIRGLAAEYTNIEKFVDDEDIYYDFEACEKFSLKGRGPGECSSGVLDVIKLDLSNAKASLDKYKELKNDNDLYLSALSSARTLLVLRGVDSNKHREIFKEFEKNFIDTGYVKASIKNLFENLLDYKLGDIEDISDKLADIEYLYNKVKAMYESLNGKLEITLPKEKEVLKQNEDVEKSENSGEYKVVDFRGVKCPINFVKVKIELSKIKSGEKRGFYLDDGDPIKNVPQSVKREGHKIISIDSNYDGYNLIIIEKK</sequence>
<dbReference type="InterPro" id="IPR045854">
    <property type="entry name" value="NO2/SO3_Rdtase_4Fe4S_sf"/>
</dbReference>
<feature type="domain" description="Nitrite/Sulfite reductase ferredoxin-like" evidence="9">
    <location>
        <begin position="42"/>
        <end position="108"/>
    </location>
</feature>
<evidence type="ECO:0000313" key="11">
    <source>
        <dbReference type="Proteomes" id="UP001519307"/>
    </source>
</evidence>
<protein>
    <submittedName>
        <fullName evidence="10">Sulfite reductase (Ferredoxin)</fullName>
        <ecNumber evidence="10">1.8.7.1</ecNumber>
    </submittedName>
</protein>
<evidence type="ECO:0000259" key="7">
    <source>
        <dbReference type="Pfam" id="PF01077"/>
    </source>
</evidence>
<dbReference type="SUPFAM" id="SSF64307">
    <property type="entry name" value="SirA-like"/>
    <property type="match status" value="1"/>
</dbReference>
<dbReference type="InterPro" id="IPR001455">
    <property type="entry name" value="TusA-like"/>
</dbReference>
<reference evidence="10 11" key="1">
    <citation type="submission" date="2021-03" db="EMBL/GenBank/DDBJ databases">
        <title>Genomic Encyclopedia of Type Strains, Phase IV (KMG-IV): sequencing the most valuable type-strain genomes for metagenomic binning, comparative biology and taxonomic classification.</title>
        <authorList>
            <person name="Goeker M."/>
        </authorList>
    </citation>
    <scope>NUCLEOTIDE SEQUENCE [LARGE SCALE GENOMIC DNA]</scope>
    <source>
        <strain evidence="10 11">DSM 28783</strain>
    </source>
</reference>
<evidence type="ECO:0000313" key="10">
    <source>
        <dbReference type="EMBL" id="MBP2032908.1"/>
    </source>
</evidence>
<keyword evidence="11" id="KW-1185">Reference proteome</keyword>
<dbReference type="Gene3D" id="3.30.110.40">
    <property type="entry name" value="TusA-like domain"/>
    <property type="match status" value="1"/>
</dbReference>
<dbReference type="InterPro" id="IPR036868">
    <property type="entry name" value="TusA-like_sf"/>
</dbReference>
<dbReference type="RefSeq" id="WP_209702065.1">
    <property type="nucleotide sequence ID" value="NZ_JAGGLM010000008.1"/>
</dbReference>
<keyword evidence="1" id="KW-0004">4Fe-4S</keyword>
<dbReference type="InterPro" id="IPR051329">
    <property type="entry name" value="NIR_SIR_4Fe-4S"/>
</dbReference>
<organism evidence="10 11">
    <name type="scientific">Clostridium algifaecis</name>
    <dbReference type="NCBI Taxonomy" id="1472040"/>
    <lineage>
        <taxon>Bacteria</taxon>
        <taxon>Bacillati</taxon>
        <taxon>Bacillota</taxon>
        <taxon>Clostridia</taxon>
        <taxon>Eubacteriales</taxon>
        <taxon>Clostridiaceae</taxon>
        <taxon>Clostridium</taxon>
    </lineage>
</organism>
<evidence type="ECO:0000256" key="2">
    <source>
        <dbReference type="ARBA" id="ARBA00022617"/>
    </source>
</evidence>
<dbReference type="Pfam" id="PF01077">
    <property type="entry name" value="NIR_SIR"/>
    <property type="match status" value="1"/>
</dbReference>
<dbReference type="Gene3D" id="3.90.480.10">
    <property type="entry name" value="Sulfite Reductase Hemoprotein,Domain 2"/>
    <property type="match status" value="1"/>
</dbReference>
<dbReference type="Proteomes" id="UP001519307">
    <property type="component" value="Unassembled WGS sequence"/>
</dbReference>
<feature type="domain" description="Nitrite/sulphite reductase 4Fe-4S" evidence="7">
    <location>
        <begin position="118"/>
        <end position="268"/>
    </location>
</feature>
<keyword evidence="2" id="KW-0349">Heme</keyword>
<feature type="domain" description="UPF0033" evidence="8">
    <location>
        <begin position="700"/>
        <end position="767"/>
    </location>
</feature>
<evidence type="ECO:0000256" key="4">
    <source>
        <dbReference type="ARBA" id="ARBA00023002"/>
    </source>
</evidence>
<gene>
    <name evidence="10" type="ORF">J2Z42_001587</name>
</gene>
<dbReference type="SUPFAM" id="SSF56014">
    <property type="entry name" value="Nitrite and sulphite reductase 4Fe-4S domain-like"/>
    <property type="match status" value="2"/>
</dbReference>
<dbReference type="Gene3D" id="3.30.413.10">
    <property type="entry name" value="Sulfite Reductase Hemoprotein, domain 1"/>
    <property type="match status" value="2"/>
</dbReference>
<dbReference type="SUPFAM" id="SSF55124">
    <property type="entry name" value="Nitrite/Sulfite reductase N-terminal domain-like"/>
    <property type="match status" value="2"/>
</dbReference>
<dbReference type="PANTHER" id="PTHR32439">
    <property type="entry name" value="FERREDOXIN--NITRITE REDUCTASE, CHLOROPLASTIC"/>
    <property type="match status" value="1"/>
</dbReference>
<proteinExistence type="predicted"/>
<evidence type="ECO:0000256" key="5">
    <source>
        <dbReference type="ARBA" id="ARBA00023004"/>
    </source>
</evidence>
<accession>A0ABS4KS91</accession>
<keyword evidence="3" id="KW-0479">Metal-binding</keyword>